<dbReference type="Gene3D" id="3.40.50.1110">
    <property type="entry name" value="SGNH hydrolase"/>
    <property type="match status" value="1"/>
</dbReference>
<organism evidence="6 7">
    <name type="scientific">Zostera marina</name>
    <name type="common">Eelgrass</name>
    <dbReference type="NCBI Taxonomy" id="29655"/>
    <lineage>
        <taxon>Eukaryota</taxon>
        <taxon>Viridiplantae</taxon>
        <taxon>Streptophyta</taxon>
        <taxon>Embryophyta</taxon>
        <taxon>Tracheophyta</taxon>
        <taxon>Spermatophyta</taxon>
        <taxon>Magnoliopsida</taxon>
        <taxon>Liliopsida</taxon>
        <taxon>Zosteraceae</taxon>
        <taxon>Zostera</taxon>
    </lineage>
</organism>
<dbReference type="InterPro" id="IPR036514">
    <property type="entry name" value="SGNH_hydro_sf"/>
</dbReference>
<evidence type="ECO:0000256" key="2">
    <source>
        <dbReference type="ARBA" id="ARBA00022729"/>
    </source>
</evidence>
<dbReference type="EMBL" id="LFYR01002147">
    <property type="protein sequence ID" value="KMZ56682.1"/>
    <property type="molecule type" value="Genomic_DNA"/>
</dbReference>
<keyword evidence="4" id="KW-0325">Glycoprotein</keyword>
<dbReference type="OMA" id="AKNLWIH"/>
<dbReference type="CDD" id="cd01837">
    <property type="entry name" value="SGNH_plant_lipase_like"/>
    <property type="match status" value="1"/>
</dbReference>
<evidence type="ECO:0000313" key="6">
    <source>
        <dbReference type="EMBL" id="KMZ56682.1"/>
    </source>
</evidence>
<dbReference type="GO" id="GO:0016788">
    <property type="term" value="F:hydrolase activity, acting on ester bonds"/>
    <property type="evidence" value="ECO:0007669"/>
    <property type="project" value="InterPro"/>
</dbReference>
<keyword evidence="3" id="KW-0378">Hydrolase</keyword>
<reference evidence="7" key="1">
    <citation type="journal article" date="2016" name="Nature">
        <title>The genome of the seagrass Zostera marina reveals angiosperm adaptation to the sea.</title>
        <authorList>
            <person name="Olsen J.L."/>
            <person name="Rouze P."/>
            <person name="Verhelst B."/>
            <person name="Lin Y.-C."/>
            <person name="Bayer T."/>
            <person name="Collen J."/>
            <person name="Dattolo E."/>
            <person name="De Paoli E."/>
            <person name="Dittami S."/>
            <person name="Maumus F."/>
            <person name="Michel G."/>
            <person name="Kersting A."/>
            <person name="Lauritano C."/>
            <person name="Lohaus R."/>
            <person name="Toepel M."/>
            <person name="Tonon T."/>
            <person name="Vanneste K."/>
            <person name="Amirebrahimi M."/>
            <person name="Brakel J."/>
            <person name="Bostroem C."/>
            <person name="Chovatia M."/>
            <person name="Grimwood J."/>
            <person name="Jenkins J.W."/>
            <person name="Jueterbock A."/>
            <person name="Mraz A."/>
            <person name="Stam W.T."/>
            <person name="Tice H."/>
            <person name="Bornberg-Bauer E."/>
            <person name="Green P.J."/>
            <person name="Pearson G.A."/>
            <person name="Procaccini G."/>
            <person name="Duarte C.M."/>
            <person name="Schmutz J."/>
            <person name="Reusch T.B.H."/>
            <person name="Van de Peer Y."/>
        </authorList>
    </citation>
    <scope>NUCLEOTIDE SEQUENCE [LARGE SCALE GENOMIC DNA]</scope>
    <source>
        <strain evidence="7">cv. Finnish</strain>
    </source>
</reference>
<keyword evidence="2 5" id="KW-0732">Signal</keyword>
<evidence type="ECO:0000256" key="3">
    <source>
        <dbReference type="ARBA" id="ARBA00022801"/>
    </source>
</evidence>
<dbReference type="PANTHER" id="PTHR22835">
    <property type="entry name" value="ZINC FINGER FYVE DOMAIN CONTAINING PROTEIN"/>
    <property type="match status" value="1"/>
</dbReference>
<sequence length="367" mass="40618">MGNNINTATHLLTLFVVLIPILSEGCKRPPVLFNFGDSNSDTGGFNAAFGYTSNPPYGRAFFHRPTGRFCDGRLVIDFMRESLNASYLSPYLEGLGSDFQNGANFAIVGSKTLPENLPFSLFIQTLQFKHFKSRSLELVRTGKSTAGSRLVDERGFNTAVYMFDIGQNDLSDMLSTNLSHPEIIKRIPSIISQIKLAINSIYREGGRRFWVHNTGPLGCLPQKLSSNKDGVRDLDAAGCLKFANNIARRFNAQLESLCRWLQSELKNTTVVYTDVYDIKYQIILHHSEYGFENPLQACCGSGGAPYNYDPMAKCGDPGSNSCSEEGSKRISWDGIHYTEEANAVVANKILSGDYSKPSVKFDSFCLA</sequence>
<evidence type="ECO:0000256" key="1">
    <source>
        <dbReference type="ARBA" id="ARBA00008668"/>
    </source>
</evidence>
<dbReference type="InterPro" id="IPR035669">
    <property type="entry name" value="SGNH_plant_lipase-like"/>
</dbReference>
<dbReference type="AlphaFoldDB" id="A0A0K9NKT8"/>
<proteinExistence type="inferred from homology"/>
<evidence type="ECO:0000313" key="7">
    <source>
        <dbReference type="Proteomes" id="UP000036987"/>
    </source>
</evidence>
<dbReference type="InterPro" id="IPR001087">
    <property type="entry name" value="GDSL"/>
</dbReference>
<dbReference type="Proteomes" id="UP000036987">
    <property type="component" value="Unassembled WGS sequence"/>
</dbReference>
<accession>A0A0K9NKT8</accession>
<evidence type="ECO:0000256" key="5">
    <source>
        <dbReference type="SAM" id="SignalP"/>
    </source>
</evidence>
<comment type="caution">
    <text evidence="6">The sequence shown here is derived from an EMBL/GenBank/DDBJ whole genome shotgun (WGS) entry which is preliminary data.</text>
</comment>
<evidence type="ECO:0000256" key="4">
    <source>
        <dbReference type="ARBA" id="ARBA00023180"/>
    </source>
</evidence>
<keyword evidence="7" id="KW-1185">Reference proteome</keyword>
<gene>
    <name evidence="6" type="ORF">ZOSMA_92G00430</name>
</gene>
<name>A0A0K9NKT8_ZOSMR</name>
<dbReference type="Pfam" id="PF00657">
    <property type="entry name" value="Lipase_GDSL"/>
    <property type="match status" value="1"/>
</dbReference>
<dbReference type="OrthoDB" id="655468at2759"/>
<comment type="similarity">
    <text evidence="1">Belongs to the 'GDSL' lipolytic enzyme family.</text>
</comment>
<feature type="chain" id="PRO_5005526986" evidence="5">
    <location>
        <begin position="26"/>
        <end position="367"/>
    </location>
</feature>
<dbReference type="PANTHER" id="PTHR22835:SF275">
    <property type="entry name" value="OS01G0331100 PROTEIN"/>
    <property type="match status" value="1"/>
</dbReference>
<protein>
    <submittedName>
        <fullName evidence="6">GDSL esterase/lipase</fullName>
    </submittedName>
</protein>
<feature type="signal peptide" evidence="5">
    <location>
        <begin position="1"/>
        <end position="25"/>
    </location>
</feature>